<keyword evidence="3" id="KW-1185">Reference proteome</keyword>
<proteinExistence type="predicted"/>
<dbReference type="RefSeq" id="XP_003647584.1">
    <property type="nucleotide sequence ID" value="XM_003647536.1"/>
</dbReference>
<evidence type="ECO:0000259" key="1">
    <source>
        <dbReference type="PROSITE" id="PS51397"/>
    </source>
</evidence>
<dbReference type="OrthoDB" id="49605at2759"/>
<dbReference type="GO" id="GO:0036205">
    <property type="term" value="P:histone catabolic process"/>
    <property type="evidence" value="ECO:0007669"/>
    <property type="project" value="EnsemblFungi"/>
</dbReference>
<dbReference type="KEGG" id="erc:Ecym_6392"/>
<dbReference type="PANTHER" id="PTHR46622:SF1">
    <property type="entry name" value="DNA-DEPENDENT METALLOPROTEASE WSS1"/>
    <property type="match status" value="1"/>
</dbReference>
<dbReference type="GO" id="GO:0004222">
    <property type="term" value="F:metalloendopeptidase activity"/>
    <property type="evidence" value="ECO:0007669"/>
    <property type="project" value="EnsemblFungi"/>
</dbReference>
<organism evidence="2 3">
    <name type="scientific">Eremothecium cymbalariae (strain CBS 270.75 / DBVPG 7215 / KCTC 17166 / NRRL Y-17582)</name>
    <name type="common">Yeast</name>
    <dbReference type="NCBI Taxonomy" id="931890"/>
    <lineage>
        <taxon>Eukaryota</taxon>
        <taxon>Fungi</taxon>
        <taxon>Dikarya</taxon>
        <taxon>Ascomycota</taxon>
        <taxon>Saccharomycotina</taxon>
        <taxon>Saccharomycetes</taxon>
        <taxon>Saccharomycetales</taxon>
        <taxon>Saccharomycetaceae</taxon>
        <taxon>Eremothecium</taxon>
    </lineage>
</organism>
<dbReference type="GO" id="GO:0061665">
    <property type="term" value="F:SUMO ligase activity"/>
    <property type="evidence" value="ECO:0007669"/>
    <property type="project" value="EnsemblFungi"/>
</dbReference>
<dbReference type="Pfam" id="PF08325">
    <property type="entry name" value="WLM"/>
    <property type="match status" value="1"/>
</dbReference>
<dbReference type="InParanoid" id="G8JUI7"/>
<dbReference type="GO" id="GO:0005635">
    <property type="term" value="C:nuclear envelope"/>
    <property type="evidence" value="ECO:0007669"/>
    <property type="project" value="EnsemblFungi"/>
</dbReference>
<dbReference type="InterPro" id="IPR013536">
    <property type="entry name" value="WLM_dom"/>
</dbReference>
<dbReference type="GeneID" id="11469149"/>
<dbReference type="GO" id="GO:0000324">
    <property type="term" value="C:fungal-type vacuole"/>
    <property type="evidence" value="ECO:0007669"/>
    <property type="project" value="EnsemblFungi"/>
</dbReference>
<dbReference type="STRING" id="931890.G8JUI7"/>
<accession>G8JUI7</accession>
<dbReference type="EMBL" id="CP002502">
    <property type="protein sequence ID" value="AET40767.1"/>
    <property type="molecule type" value="Genomic_DNA"/>
</dbReference>
<dbReference type="GO" id="GO:0106300">
    <property type="term" value="P:protein-DNA covalent cross-linking repair"/>
    <property type="evidence" value="ECO:0007669"/>
    <property type="project" value="EnsemblFungi"/>
</dbReference>
<dbReference type="PROSITE" id="PS51397">
    <property type="entry name" value="WLM"/>
    <property type="match status" value="1"/>
</dbReference>
<dbReference type="HOGENOM" id="CLU_023057_3_0_1"/>
<dbReference type="AlphaFoldDB" id="G8JUI7"/>
<dbReference type="GO" id="GO:0016925">
    <property type="term" value="P:protein sumoylation"/>
    <property type="evidence" value="ECO:0007669"/>
    <property type="project" value="EnsemblFungi"/>
</dbReference>
<evidence type="ECO:0000313" key="2">
    <source>
        <dbReference type="EMBL" id="AET40767.1"/>
    </source>
</evidence>
<reference evidence="3" key="1">
    <citation type="journal article" date="2012" name="G3 (Bethesda)">
        <title>Pichia sorbitophila, an interspecies yeast hybrid reveals early steps of genome resolution following polyploidization.</title>
        <authorList>
            <person name="Leh Louis V."/>
            <person name="Despons L."/>
            <person name="Friedrich A."/>
            <person name="Martin T."/>
            <person name="Durrens P."/>
            <person name="Casaregola S."/>
            <person name="Neuveglise C."/>
            <person name="Fairhead C."/>
            <person name="Marck C."/>
            <person name="Cruz J.A."/>
            <person name="Straub M.L."/>
            <person name="Kugler V."/>
            <person name="Sacerdot C."/>
            <person name="Uzunov Z."/>
            <person name="Thierry A."/>
            <person name="Weiss S."/>
            <person name="Bleykasten C."/>
            <person name="De Montigny J."/>
            <person name="Jacques N."/>
            <person name="Jung P."/>
            <person name="Lemaire M."/>
            <person name="Mallet S."/>
            <person name="Morel G."/>
            <person name="Richard G.F."/>
            <person name="Sarkar A."/>
            <person name="Savel G."/>
            <person name="Schacherer J."/>
            <person name="Seret M.L."/>
            <person name="Talla E."/>
            <person name="Samson G."/>
            <person name="Jubin C."/>
            <person name="Poulain J."/>
            <person name="Vacherie B."/>
            <person name="Barbe V."/>
            <person name="Pelletier E."/>
            <person name="Sherman D.J."/>
            <person name="Westhof E."/>
            <person name="Weissenbach J."/>
            <person name="Baret P.V."/>
            <person name="Wincker P."/>
            <person name="Gaillardin C."/>
            <person name="Dujon B."/>
            <person name="Souciet J.L."/>
        </authorList>
    </citation>
    <scope>NUCLEOTIDE SEQUENCE [LARGE SCALE GENOMIC DNA]</scope>
    <source>
        <strain evidence="3">CBS 270.75 / DBVPG 7215 / KCTC 17166 / NRRL Y-17582</strain>
    </source>
</reference>
<gene>
    <name evidence="2" type="ordered locus">Ecym_6392</name>
</gene>
<dbReference type="FunCoup" id="G8JUI7">
    <property type="interactions" value="85"/>
</dbReference>
<sequence length="297" mass="33364">MGINIRTNQHINNLAVLQGKPRKEDALSLLMEMVHRVSYLMKEERFTVGQLVEFYPNEGRLLGMNVNHGSKIMLRLREATDETRFLPRDSILETMLHELTHNLFGKHDKRFYSKLDDLRGRQWVIEQRGLYDSFIGKGRALGVRPGSKLPIRTRHICSSALVGSAKGSNNTPREMAAQAAEERAYNNRGCGYLSGVSGLEPTSEELDFIVVSDVTDAKNADANSKRKRIHNVIDADADADGDLTSVSIERQGRRKLRSRGKPDTIILDDDGDYIEHTGDCFSVGDSNGREIIDLTHE</sequence>
<dbReference type="InterPro" id="IPR053000">
    <property type="entry name" value="WSS1-like_metalloprotease"/>
</dbReference>
<dbReference type="GO" id="GO:0032183">
    <property type="term" value="F:SUMO binding"/>
    <property type="evidence" value="ECO:0007669"/>
    <property type="project" value="EnsemblFungi"/>
</dbReference>
<dbReference type="PANTHER" id="PTHR46622">
    <property type="entry name" value="DNA-DEPENDENT METALLOPROTEASE WSS1"/>
    <property type="match status" value="1"/>
</dbReference>
<dbReference type="eggNOG" id="KOG4842">
    <property type="taxonomic scope" value="Eukaryota"/>
</dbReference>
<dbReference type="GO" id="GO:0019985">
    <property type="term" value="P:translesion synthesis"/>
    <property type="evidence" value="ECO:0007669"/>
    <property type="project" value="EnsemblFungi"/>
</dbReference>
<dbReference type="GO" id="GO:1990414">
    <property type="term" value="P:replication-born double-strand break repair via sister chromatid exchange"/>
    <property type="evidence" value="ECO:0007669"/>
    <property type="project" value="EnsemblFungi"/>
</dbReference>
<protein>
    <recommendedName>
        <fullName evidence="1">WLM domain-containing protein</fullName>
    </recommendedName>
</protein>
<evidence type="ECO:0000313" key="3">
    <source>
        <dbReference type="Proteomes" id="UP000006790"/>
    </source>
</evidence>
<dbReference type="OMA" id="LTHNLHG"/>
<dbReference type="Proteomes" id="UP000006790">
    <property type="component" value="Chromosome 6"/>
</dbReference>
<name>G8JUI7_ERECY</name>
<feature type="domain" description="WLM" evidence="1">
    <location>
        <begin position="2"/>
        <end position="185"/>
    </location>
</feature>
<dbReference type="MEROPS" id="M80.001"/>